<dbReference type="PROSITE" id="PS51679">
    <property type="entry name" value="SAM_MT_C5"/>
    <property type="match status" value="1"/>
</dbReference>
<dbReference type="GO" id="GO:0008168">
    <property type="term" value="F:methyltransferase activity"/>
    <property type="evidence" value="ECO:0007669"/>
    <property type="project" value="UniProtKB-KW"/>
</dbReference>
<dbReference type="PANTHER" id="PTHR10629:SF52">
    <property type="entry name" value="DNA (CYTOSINE-5)-METHYLTRANSFERASE 1"/>
    <property type="match status" value="1"/>
</dbReference>
<sequence length="347" mass="37303">MPAPTAIDLFAGAGGATQGLRDAGFRVVAAVENDAHAAASWRLNHPGKMFESDVREVATADLAALLNGARLDLLKACPPCQGFSSLRGANDPDAARNDLVLDTIRLVDGLTPRAVLLENVPGLRRDARFPNLVAALRERGYGLRDYLVEASALGVPQRRRRLVLIAVDLAGSTPPPDTLDELIPPSRRPDGVTAGEALARLSDALPEGDPWHRWRQSRPAVRRRIEAVPVDGNRFDLPAEHQLECHTRLGKQVATASYGRVKAGAVAPTMTTRCTTPSCGSFIHPSEDRGLSIREAAAFQTFPHDYLWSGGYDSVERQIGNAVPVGMARELGSAVLRLLDGELPDAD</sequence>
<keyword evidence="1 5" id="KW-0489">Methyltransferase</keyword>
<feature type="active site" evidence="5">
    <location>
        <position position="80"/>
    </location>
</feature>
<name>A0ABS9HCU3_9ACTN</name>
<dbReference type="InterPro" id="IPR029063">
    <property type="entry name" value="SAM-dependent_MTases_sf"/>
</dbReference>
<dbReference type="PROSITE" id="PS00094">
    <property type="entry name" value="C5_MTASE_1"/>
    <property type="match status" value="1"/>
</dbReference>
<dbReference type="Gene3D" id="3.90.120.10">
    <property type="entry name" value="DNA Methylase, subunit A, domain 2"/>
    <property type="match status" value="1"/>
</dbReference>
<evidence type="ECO:0000256" key="7">
    <source>
        <dbReference type="RuleBase" id="RU000417"/>
    </source>
</evidence>
<dbReference type="InterPro" id="IPR001525">
    <property type="entry name" value="C5_MeTfrase"/>
</dbReference>
<dbReference type="Pfam" id="PF00145">
    <property type="entry name" value="DNA_methylase"/>
    <property type="match status" value="1"/>
</dbReference>
<evidence type="ECO:0000256" key="2">
    <source>
        <dbReference type="ARBA" id="ARBA00022679"/>
    </source>
</evidence>
<dbReference type="PANTHER" id="PTHR10629">
    <property type="entry name" value="CYTOSINE-SPECIFIC METHYLTRANSFERASE"/>
    <property type="match status" value="1"/>
</dbReference>
<dbReference type="RefSeq" id="WP_236401915.1">
    <property type="nucleotide sequence ID" value="NZ_JAKJHZ010000007.1"/>
</dbReference>
<dbReference type="SUPFAM" id="SSF53335">
    <property type="entry name" value="S-adenosyl-L-methionine-dependent methyltransferases"/>
    <property type="match status" value="1"/>
</dbReference>
<evidence type="ECO:0000256" key="6">
    <source>
        <dbReference type="RuleBase" id="RU000416"/>
    </source>
</evidence>
<keyword evidence="9" id="KW-1185">Reference proteome</keyword>
<evidence type="ECO:0000313" key="8">
    <source>
        <dbReference type="EMBL" id="MCF6378163.1"/>
    </source>
</evidence>
<evidence type="ECO:0000313" key="9">
    <source>
        <dbReference type="Proteomes" id="UP001201161"/>
    </source>
</evidence>
<evidence type="ECO:0000256" key="4">
    <source>
        <dbReference type="ARBA" id="ARBA00022747"/>
    </source>
</evidence>
<comment type="similarity">
    <text evidence="5 6">Belongs to the class I-like SAM-binding methyltransferase superfamily. C5-methyltransferase family.</text>
</comment>
<comment type="catalytic activity">
    <reaction evidence="7">
        <text>a 2'-deoxycytidine in DNA + S-adenosyl-L-methionine = a 5-methyl-2'-deoxycytidine in DNA + S-adenosyl-L-homocysteine + H(+)</text>
        <dbReference type="Rhea" id="RHEA:13681"/>
        <dbReference type="Rhea" id="RHEA-COMP:11369"/>
        <dbReference type="Rhea" id="RHEA-COMP:11370"/>
        <dbReference type="ChEBI" id="CHEBI:15378"/>
        <dbReference type="ChEBI" id="CHEBI:57856"/>
        <dbReference type="ChEBI" id="CHEBI:59789"/>
        <dbReference type="ChEBI" id="CHEBI:85452"/>
        <dbReference type="ChEBI" id="CHEBI:85454"/>
        <dbReference type="EC" id="2.1.1.37"/>
    </reaction>
</comment>
<protein>
    <recommendedName>
        <fullName evidence="7">Cytosine-specific methyltransferase</fullName>
        <ecNumber evidence="7">2.1.1.37</ecNumber>
    </recommendedName>
</protein>
<dbReference type="EC" id="2.1.1.37" evidence="7"/>
<dbReference type="Gene3D" id="3.40.50.150">
    <property type="entry name" value="Vaccinia Virus protein VP39"/>
    <property type="match status" value="1"/>
</dbReference>
<organism evidence="8 9">
    <name type="scientific">Nocardioides potassii</name>
    <dbReference type="NCBI Taxonomy" id="2911371"/>
    <lineage>
        <taxon>Bacteria</taxon>
        <taxon>Bacillati</taxon>
        <taxon>Actinomycetota</taxon>
        <taxon>Actinomycetes</taxon>
        <taxon>Propionibacteriales</taxon>
        <taxon>Nocardioidaceae</taxon>
        <taxon>Nocardioides</taxon>
    </lineage>
</organism>
<keyword evidence="4" id="KW-0680">Restriction system</keyword>
<dbReference type="PRINTS" id="PR00105">
    <property type="entry name" value="C5METTRFRASE"/>
</dbReference>
<evidence type="ECO:0000256" key="1">
    <source>
        <dbReference type="ARBA" id="ARBA00022603"/>
    </source>
</evidence>
<dbReference type="InterPro" id="IPR018117">
    <property type="entry name" value="C5_DNA_meth_AS"/>
</dbReference>
<reference evidence="8 9" key="1">
    <citation type="submission" date="2022-01" db="EMBL/GenBank/DDBJ databases">
        <title>Nocardioides sp. nov., an actinomycete isolated from mining soil.</title>
        <authorList>
            <person name="Liu L."/>
        </authorList>
    </citation>
    <scope>NUCLEOTIDE SEQUENCE [LARGE SCALE GENOMIC DNA]</scope>
    <source>
        <strain evidence="8 9">KLBMP 9356</strain>
    </source>
</reference>
<proteinExistence type="inferred from homology"/>
<dbReference type="InterPro" id="IPR050390">
    <property type="entry name" value="C5-Methyltransferase"/>
</dbReference>
<accession>A0ABS9HCU3</accession>
<gene>
    <name evidence="8" type="ORF">L2K70_11170</name>
</gene>
<dbReference type="EMBL" id="JAKJHZ010000007">
    <property type="protein sequence ID" value="MCF6378163.1"/>
    <property type="molecule type" value="Genomic_DNA"/>
</dbReference>
<dbReference type="Proteomes" id="UP001201161">
    <property type="component" value="Unassembled WGS sequence"/>
</dbReference>
<dbReference type="InterPro" id="IPR031303">
    <property type="entry name" value="C5_meth_CS"/>
</dbReference>
<comment type="caution">
    <text evidence="8">The sequence shown here is derived from an EMBL/GenBank/DDBJ whole genome shotgun (WGS) entry which is preliminary data.</text>
</comment>
<evidence type="ECO:0000256" key="5">
    <source>
        <dbReference type="PROSITE-ProRule" id="PRU01016"/>
    </source>
</evidence>
<keyword evidence="2 5" id="KW-0808">Transferase</keyword>
<keyword evidence="3 5" id="KW-0949">S-adenosyl-L-methionine</keyword>
<dbReference type="PROSITE" id="PS00095">
    <property type="entry name" value="C5_MTASE_2"/>
    <property type="match status" value="1"/>
</dbReference>
<dbReference type="GO" id="GO:0032259">
    <property type="term" value="P:methylation"/>
    <property type="evidence" value="ECO:0007669"/>
    <property type="project" value="UniProtKB-KW"/>
</dbReference>
<evidence type="ECO:0000256" key="3">
    <source>
        <dbReference type="ARBA" id="ARBA00022691"/>
    </source>
</evidence>
<dbReference type="NCBIfam" id="TIGR00675">
    <property type="entry name" value="dcm"/>
    <property type="match status" value="1"/>
</dbReference>